<comment type="caution">
    <text evidence="4">The sequence shown here is derived from an EMBL/GenBank/DDBJ whole genome shotgun (WGS) entry which is preliminary data.</text>
</comment>
<dbReference type="InterPro" id="IPR020843">
    <property type="entry name" value="ER"/>
</dbReference>
<protein>
    <recommendedName>
        <fullName evidence="3">Enoyl reductase (ER) domain-containing protein</fullName>
    </recommendedName>
</protein>
<keyword evidence="2" id="KW-0560">Oxidoreductase</keyword>
<feature type="domain" description="Enoyl reductase (ER)" evidence="3">
    <location>
        <begin position="13"/>
        <end position="296"/>
    </location>
</feature>
<organism evidence="4 5">
    <name type="scientific">Diaporthe eres</name>
    <name type="common">Phomopsis oblonga</name>
    <dbReference type="NCBI Taxonomy" id="83184"/>
    <lineage>
        <taxon>Eukaryota</taxon>
        <taxon>Fungi</taxon>
        <taxon>Dikarya</taxon>
        <taxon>Ascomycota</taxon>
        <taxon>Pezizomycotina</taxon>
        <taxon>Sordariomycetes</taxon>
        <taxon>Sordariomycetidae</taxon>
        <taxon>Diaporthales</taxon>
        <taxon>Diaporthaceae</taxon>
        <taxon>Diaporthe</taxon>
        <taxon>Diaporthe eres species complex</taxon>
    </lineage>
</organism>
<dbReference type="PANTHER" id="PTHR45348">
    <property type="entry name" value="HYPOTHETICAL OXIDOREDUCTASE (EUROFUNG)"/>
    <property type="match status" value="1"/>
</dbReference>
<evidence type="ECO:0000313" key="4">
    <source>
        <dbReference type="EMBL" id="KAK7742678.1"/>
    </source>
</evidence>
<dbReference type="SMART" id="SM00829">
    <property type="entry name" value="PKS_ER"/>
    <property type="match status" value="1"/>
</dbReference>
<dbReference type="InterPro" id="IPR013149">
    <property type="entry name" value="ADH-like_C"/>
</dbReference>
<dbReference type="InterPro" id="IPR036291">
    <property type="entry name" value="NAD(P)-bd_dom_sf"/>
</dbReference>
<proteinExistence type="inferred from homology"/>
<dbReference type="Gene3D" id="3.40.50.720">
    <property type="entry name" value="NAD(P)-binding Rossmann-like Domain"/>
    <property type="match status" value="1"/>
</dbReference>
<keyword evidence="5" id="KW-1185">Reference proteome</keyword>
<dbReference type="SUPFAM" id="SSF50129">
    <property type="entry name" value="GroES-like"/>
    <property type="match status" value="1"/>
</dbReference>
<dbReference type="InterPro" id="IPR047122">
    <property type="entry name" value="Trans-enoyl_RdTase-like"/>
</dbReference>
<dbReference type="Pfam" id="PF08240">
    <property type="entry name" value="ADH_N"/>
    <property type="match status" value="1"/>
</dbReference>
<reference evidence="4 5" key="1">
    <citation type="submission" date="2024-02" db="EMBL/GenBank/DDBJ databases">
        <title>De novo assembly and annotation of 12 fungi associated with fruit tree decline syndrome in Ontario, Canada.</title>
        <authorList>
            <person name="Sulman M."/>
            <person name="Ellouze W."/>
            <person name="Ilyukhin E."/>
        </authorList>
    </citation>
    <scope>NUCLEOTIDE SEQUENCE [LARGE SCALE GENOMIC DNA]</scope>
    <source>
        <strain evidence="4 5">M169</strain>
    </source>
</reference>
<name>A0ABR1PQ89_DIAER</name>
<dbReference type="SUPFAM" id="SSF51735">
    <property type="entry name" value="NAD(P)-binding Rossmann-fold domains"/>
    <property type="match status" value="1"/>
</dbReference>
<dbReference type="InterPro" id="IPR013154">
    <property type="entry name" value="ADH-like_N"/>
</dbReference>
<evidence type="ECO:0000256" key="2">
    <source>
        <dbReference type="ARBA" id="ARBA00023002"/>
    </source>
</evidence>
<evidence type="ECO:0000259" key="3">
    <source>
        <dbReference type="SMART" id="SM00829"/>
    </source>
</evidence>
<dbReference type="Gene3D" id="3.90.180.10">
    <property type="entry name" value="Medium-chain alcohol dehydrogenases, catalytic domain"/>
    <property type="match status" value="1"/>
</dbReference>
<dbReference type="CDD" id="cd08249">
    <property type="entry name" value="enoyl_reductase_like"/>
    <property type="match status" value="1"/>
</dbReference>
<evidence type="ECO:0000256" key="1">
    <source>
        <dbReference type="ARBA" id="ARBA00008072"/>
    </source>
</evidence>
<evidence type="ECO:0000313" key="5">
    <source>
        <dbReference type="Proteomes" id="UP001430848"/>
    </source>
</evidence>
<dbReference type="PANTHER" id="PTHR45348:SF7">
    <property type="entry name" value="ZINC BINDING OXIDOREDUCTASE, PUTATIVE-RELATED"/>
    <property type="match status" value="1"/>
</dbReference>
<gene>
    <name evidence="4" type="ORF">SLS63_000243</name>
</gene>
<accession>A0ABR1PQ89</accession>
<comment type="similarity">
    <text evidence="1">Belongs to the zinc-containing alcohol dehydrogenase family.</text>
</comment>
<dbReference type="Proteomes" id="UP001430848">
    <property type="component" value="Unassembled WGS sequence"/>
</dbReference>
<dbReference type="InterPro" id="IPR011032">
    <property type="entry name" value="GroES-like_sf"/>
</dbReference>
<dbReference type="Pfam" id="PF00107">
    <property type="entry name" value="ADH_zinc_N"/>
    <property type="match status" value="1"/>
</dbReference>
<sequence length="369" mass="39166">MPQQQNTCLFVDNDCKTSVIRNFPLPTPGDDEYLIEVLYSGVNPADIKHAPGLRIRDTVMGYDFCGRVLRTPNSPPDGPGKARFAAGELVAGMTPTGVGRPQKYGSHQNQLAAPEGLMFSVPESLPPQEAAALAVVACTAADALYGFFKAPPPGENGAQGGSQGPLLVWGGSTGVGLCLVQLARASGVSPIIATASPARHELLRDLGATHCFDYKDPDVTSKVRAAVQESGAGRLSYAIDVAGSGQAVELIEQLVEPETVFLSTVVQPGKPHLKMPLACTRHDVLLRLANGMEIAVPARVEDWKKTWGAVNWAVAHYGKGFRMPAVEVFDGSAEDALEELQKIAAQASFEMIVPGMKVVIALDAMVREL</sequence>
<dbReference type="EMBL" id="JAKNSF020000001">
    <property type="protein sequence ID" value="KAK7742678.1"/>
    <property type="molecule type" value="Genomic_DNA"/>
</dbReference>